<feature type="compositionally biased region" description="Polar residues" evidence="5">
    <location>
        <begin position="992"/>
        <end position="1011"/>
    </location>
</feature>
<dbReference type="GO" id="GO:0005813">
    <property type="term" value="C:centrosome"/>
    <property type="evidence" value="ECO:0007669"/>
    <property type="project" value="TreeGrafter"/>
</dbReference>
<dbReference type="RefSeq" id="XP_040030595.1">
    <property type="nucleotide sequence ID" value="XM_040174661.1"/>
</dbReference>
<organism evidence="7 8">
    <name type="scientific">Gasterosteus aculeatus aculeatus</name>
    <name type="common">three-spined stickleback</name>
    <dbReference type="NCBI Taxonomy" id="481459"/>
    <lineage>
        <taxon>Eukaryota</taxon>
        <taxon>Metazoa</taxon>
        <taxon>Chordata</taxon>
        <taxon>Craniata</taxon>
        <taxon>Vertebrata</taxon>
        <taxon>Euteleostomi</taxon>
        <taxon>Actinopterygii</taxon>
        <taxon>Neopterygii</taxon>
        <taxon>Teleostei</taxon>
        <taxon>Neoteleostei</taxon>
        <taxon>Acanthomorphata</taxon>
        <taxon>Eupercaria</taxon>
        <taxon>Perciformes</taxon>
        <taxon>Cottioidei</taxon>
        <taxon>Gasterosteales</taxon>
        <taxon>Gasterosteidae</taxon>
        <taxon>Gasterosteus</taxon>
    </lineage>
</organism>
<dbReference type="Pfam" id="PF15309">
    <property type="entry name" value="ALMS_motif"/>
    <property type="match status" value="1"/>
</dbReference>
<feature type="region of interest" description="Disordered" evidence="5">
    <location>
        <begin position="1469"/>
        <end position="1517"/>
    </location>
</feature>
<feature type="region of interest" description="Disordered" evidence="5">
    <location>
        <begin position="754"/>
        <end position="778"/>
    </location>
</feature>
<keyword evidence="3" id="KW-0206">Cytoskeleton</keyword>
<feature type="compositionally biased region" description="Polar residues" evidence="5">
    <location>
        <begin position="1643"/>
        <end position="1655"/>
    </location>
</feature>
<dbReference type="KEGG" id="gat:120817959"/>
<feature type="region of interest" description="Disordered" evidence="5">
    <location>
        <begin position="669"/>
        <end position="691"/>
    </location>
</feature>
<dbReference type="InterPro" id="IPR029299">
    <property type="entry name" value="ALMS_motif"/>
</dbReference>
<keyword evidence="2" id="KW-0963">Cytoplasm</keyword>
<keyword evidence="4" id="KW-0175">Coiled coil</keyword>
<feature type="compositionally biased region" description="Low complexity" evidence="5">
    <location>
        <begin position="1083"/>
        <end position="1098"/>
    </location>
</feature>
<feature type="compositionally biased region" description="Polar residues" evidence="5">
    <location>
        <begin position="372"/>
        <end position="385"/>
    </location>
</feature>
<keyword evidence="8" id="KW-1185">Reference proteome</keyword>
<evidence type="ECO:0000256" key="4">
    <source>
        <dbReference type="SAM" id="Coils"/>
    </source>
</evidence>
<dbReference type="Proteomes" id="UP000007635">
    <property type="component" value="Chromosome I"/>
</dbReference>
<feature type="region of interest" description="Disordered" evidence="5">
    <location>
        <begin position="1399"/>
        <end position="1447"/>
    </location>
</feature>
<feature type="compositionally biased region" description="Acidic residues" evidence="5">
    <location>
        <begin position="1495"/>
        <end position="1506"/>
    </location>
</feature>
<accession>A0AAQ4NQB0</accession>
<dbReference type="PANTHER" id="PTHR21553:SF26">
    <property type="entry name" value="ALMS MOTIF DOMAIN-CONTAINING PROTEIN"/>
    <property type="match status" value="1"/>
</dbReference>
<reference evidence="7" key="3">
    <citation type="submission" date="2025-09" db="UniProtKB">
        <authorList>
            <consortium name="Ensembl"/>
        </authorList>
    </citation>
    <scope>IDENTIFICATION</scope>
</reference>
<feature type="coiled-coil region" evidence="4">
    <location>
        <begin position="570"/>
        <end position="608"/>
    </location>
</feature>
<feature type="coiled-coil region" evidence="4">
    <location>
        <begin position="215"/>
        <end position="248"/>
    </location>
</feature>
<feature type="region of interest" description="Disordered" evidence="5">
    <location>
        <begin position="1617"/>
        <end position="1786"/>
    </location>
</feature>
<feature type="coiled-coil region" evidence="4">
    <location>
        <begin position="46"/>
        <end position="154"/>
    </location>
</feature>
<feature type="region of interest" description="Disordered" evidence="5">
    <location>
        <begin position="355"/>
        <end position="390"/>
    </location>
</feature>
<evidence type="ECO:0000256" key="1">
    <source>
        <dbReference type="ARBA" id="ARBA00004300"/>
    </source>
</evidence>
<sequence length="1835" mass="204744">MKRKVAKLRLSPNEEARLIREEHERRRKLRIQQVREQQRYISLQIRREVEQRRQRELEQLEKQLRDDWEQQQREKLQALQRLYQESLQLVGQGHRSAKENEPDLEAIAQREEENHVKAEERYREALKELKSQRLKEDERQNRCINARKKALQAEKERSAKVASLPLLPPNPIQSIDSKKLCVVKKSDVSAFATTHYHMPEHTVDREADTKQPNAHEGAELEVRRLQDLEREERRKREEQLEKARLRGNEALKREHLVQDRERLFVELEHMQQTDLLRRRQQVSQMPPQIFQPLLKRQETREDFQREMEFAFEDMYTGERRVKGDVVVQLVPEPLPALSTSSHDQELDVSLDEIASQGGGAATQHDAERESGSTELELSDEVQSTKPAPRRALKKLLDRIRSQKNQWTDNGSSGSAAESLTATAIQIPEQDTTINTGSLSSEEKSLLLPTELPEPADAAPAPETTEQSTAADPPLPDSLASRVREFEDGRKRRAEELDREKQQQVVLLQELEEQKAKLEQMLLEAQQEREDLKAVVTQDEPVNPPEVPVHEQDVTPVTPGIATELVPPAGKDDHSRRIKEYQQRLLEQNKIHQRSVEVARHRLEEYQRALRIRYNMNAGSLPPATGFAHLPAPPQLPTAPAAPGFFHARPLSPAEVPTRESDMLVPPSGLPGSRLLPPSSAVGCLSNDPRSRRPDVTAWLTDNIMERVTEHLPERVRPSSESPPHHLFPMCRSAYIPTPIPSDPVRAISPRITVRGPVSHGSLPPGSPCSGEEADSNMERQRRQLLEVKRRALEQKEAVALQQRRQEEERQRREQQQRGQEAEMEQMRRQKETLQALIHTEEPVSELVPEAAGEVVVPEDIGQTRLKLLASLLRAIEESNGGTLSHLEDPEEKEHSPQQKPSDSEFICRSDVPAGPSPVSVFPAGLHPPPRAAKPPVTRFRLCAGEMMMEQHELSAIQEVETPVDSSQVAGPEDSGIVPSQALSRDWQEDLKSSTSSERTVQAPSWSSSGQRTADRSTVSGTSSGGTWRERLLTGASPESSGSDSVLRVISPLSSDSGRGADYSGPAVTSSRPSAESAHRPLDSDSSTTISTGSYITTDPELNVDADKSPSLRHCAEPGRGGYSLHISSPSAHSSCIIDSSAASRSGLAVDSLFNDSSIQHIIDKYTRELNISLSAAGRTTDSEGSYTEQPASSVSQQTLAGVTERRGEDESSYSRWSLPSDTEEVQKRGLVSDSQPTTDPILEHFSGEDPSIAEYQDQDSFRPLIGQLADQSSCLAAEQRDSAMQLLVGLPSAHSSMICQLPGPSASVSFDQGRWDSTLSRMISRLSHQPSSHWPSGGQDFYADYLTGRVASEQATTGLDGGPEESQMRPLVVEQDESSGQHSESSDERTHVDLGVSTEAGVPSYPVFPPEPSSHGVSAPAEHPHPQTAQDQSMSMDLGPERTEDSDSFHPMLAEITHNETADPSMIFHLPEHNVPTSPEGQPASGEHAVSTSSEEFETNADESEASPERLRAEEPSSCVEALQDSFSPLIASQCRPHESVLVLFPDTRTDAEPAALLSSRLTVCDDPPNVDIMEGADADRNHVCPLLDKLLEAAGEKGILEQSEITLVSLTDTTLQDQETIVPEEEEKNEDKHREEVEEKGQQAQETEGSTSTLLRAGTPEDEKNPYPDPVKLLEFQWGPGKDLQEVHQQKRRALLQRSSRRVEEIKVKVNAKESKPAPSKAKTKSETHRPINAKSKGGPAEPHRTTKIQQKRSPLPPPASDSRPNEVKSSTSEQRKRDVSEMHQRTQRLYEQLEEVKHQKAVRNRLQAYEANRLKAKEFHKKTLQKLRAKQTP</sequence>
<reference evidence="7 8" key="1">
    <citation type="journal article" date="2021" name="G3 (Bethesda)">
        <title>Improved contiguity of the threespine stickleback genome using long-read sequencing.</title>
        <authorList>
            <person name="Nath S."/>
            <person name="Shaw D.E."/>
            <person name="White M.A."/>
        </authorList>
    </citation>
    <scope>NUCLEOTIDE SEQUENCE [LARGE SCALE GENOMIC DNA]</scope>
    <source>
        <strain evidence="7 8">Lake Benthic</strain>
    </source>
</reference>
<dbReference type="GO" id="GO:0005829">
    <property type="term" value="C:cytosol"/>
    <property type="evidence" value="ECO:0007669"/>
    <property type="project" value="TreeGrafter"/>
</dbReference>
<evidence type="ECO:0000256" key="5">
    <source>
        <dbReference type="SAM" id="MobiDB-lite"/>
    </source>
</evidence>
<feature type="compositionally biased region" description="Basic and acidic residues" evidence="5">
    <location>
        <begin position="885"/>
        <end position="907"/>
    </location>
</feature>
<feature type="compositionally biased region" description="Polar residues" evidence="5">
    <location>
        <begin position="1179"/>
        <end position="1200"/>
    </location>
</feature>
<feature type="region of interest" description="Disordered" evidence="5">
    <location>
        <begin position="1179"/>
        <end position="1245"/>
    </location>
</feature>
<name>A0AAQ4NQB0_GASAC</name>
<dbReference type="Ensembl" id="ENSGACT00000084657.1">
    <property type="protein sequence ID" value="ENSGACP00000028845.1"/>
    <property type="gene ID" value="ENSGACG00000035798.1"/>
</dbReference>
<evidence type="ECO:0000313" key="8">
    <source>
        <dbReference type="Proteomes" id="UP000007635"/>
    </source>
</evidence>
<feature type="region of interest" description="Disordered" evidence="5">
    <location>
        <begin position="881"/>
        <end position="911"/>
    </location>
</feature>
<evidence type="ECO:0000259" key="6">
    <source>
        <dbReference type="Pfam" id="PF15309"/>
    </source>
</evidence>
<feature type="compositionally biased region" description="Basic and acidic residues" evidence="5">
    <location>
        <begin position="803"/>
        <end position="815"/>
    </location>
</feature>
<dbReference type="CTD" id="85459"/>
<dbReference type="GeneID" id="120817959"/>
<protein>
    <recommendedName>
        <fullName evidence="6">ALMS motif domain-containing protein</fullName>
    </recommendedName>
</protein>
<feature type="compositionally biased region" description="Low complexity" evidence="5">
    <location>
        <begin position="669"/>
        <end position="679"/>
    </location>
</feature>
<feature type="region of interest" description="Disordered" evidence="5">
    <location>
        <begin position="960"/>
        <end position="1106"/>
    </location>
</feature>
<feature type="compositionally biased region" description="Basic and acidic residues" evidence="5">
    <location>
        <begin position="1702"/>
        <end position="1717"/>
    </location>
</feature>
<feature type="compositionally biased region" description="Polar residues" evidence="5">
    <location>
        <begin position="423"/>
        <end position="434"/>
    </location>
</feature>
<feature type="compositionally biased region" description="Low complexity" evidence="5">
    <location>
        <begin position="435"/>
        <end position="465"/>
    </location>
</feature>
<feature type="domain" description="ALMS motif" evidence="6">
    <location>
        <begin position="1685"/>
        <end position="1830"/>
    </location>
</feature>
<dbReference type="PANTHER" id="PTHR21553">
    <property type="entry name" value="ALMS1-RELATED"/>
    <property type="match status" value="1"/>
</dbReference>
<reference evidence="7" key="2">
    <citation type="submission" date="2025-08" db="UniProtKB">
        <authorList>
            <consortium name="Ensembl"/>
        </authorList>
    </citation>
    <scope>IDENTIFICATION</scope>
</reference>
<comment type="subcellular location">
    <subcellularLocation>
        <location evidence="1">Cytoplasm</location>
        <location evidence="1">Cytoskeleton</location>
        <location evidence="1">Microtubule organizing center</location>
        <location evidence="1">Centrosome</location>
    </subcellularLocation>
</comment>
<dbReference type="GO" id="GO:0005814">
    <property type="term" value="C:centriole"/>
    <property type="evidence" value="ECO:0007669"/>
    <property type="project" value="TreeGrafter"/>
</dbReference>
<proteinExistence type="predicted"/>
<feature type="compositionally biased region" description="Basic and acidic residues" evidence="5">
    <location>
        <begin position="1630"/>
        <end position="1642"/>
    </location>
</feature>
<dbReference type="GeneTree" id="ENSGT00940000153123"/>
<evidence type="ECO:0000256" key="3">
    <source>
        <dbReference type="ARBA" id="ARBA00023212"/>
    </source>
</evidence>
<feature type="coiled-coil region" evidence="4">
    <location>
        <begin position="493"/>
        <end position="537"/>
    </location>
</feature>
<feature type="compositionally biased region" description="Basic and acidic residues" evidence="5">
    <location>
        <begin position="1775"/>
        <end position="1786"/>
    </location>
</feature>
<evidence type="ECO:0000313" key="7">
    <source>
        <dbReference type="Ensembl" id="ENSGACP00000028845.1"/>
    </source>
</evidence>
<feature type="region of interest" description="Disordered" evidence="5">
    <location>
        <begin position="801"/>
        <end position="828"/>
    </location>
</feature>
<evidence type="ECO:0000256" key="2">
    <source>
        <dbReference type="ARBA" id="ARBA00022490"/>
    </source>
</evidence>
<feature type="region of interest" description="Disordered" evidence="5">
    <location>
        <begin position="423"/>
        <end position="478"/>
    </location>
</feature>
<dbReference type="GO" id="GO:0046599">
    <property type="term" value="P:regulation of centriole replication"/>
    <property type="evidence" value="ECO:0007669"/>
    <property type="project" value="TreeGrafter"/>
</dbReference>
<feature type="region of interest" description="Disordered" evidence="5">
    <location>
        <begin position="1372"/>
        <end position="1391"/>
    </location>
</feature>
<feature type="compositionally biased region" description="Low complexity" evidence="5">
    <location>
        <begin position="1016"/>
        <end position="1026"/>
    </location>
</feature>